<evidence type="ECO:0000313" key="1">
    <source>
        <dbReference type="EMBL" id="PSN70485.1"/>
    </source>
</evidence>
<accession>A0A2T2NYI5</accession>
<sequence length="139" mass="15973">FTIIGLFAFRLAKKLMEALYPYVGRDEDLVRIAEFLANYHESFSLAKISGSRLDNYVHTYPAIVSWFRKRDNYPDRYMDFSPDYNVIARPPTNIILSACRRGPIMEFADAACGWGSTVLIPAHQANHIILMMEGRFCTE</sequence>
<dbReference type="EMBL" id="KZ678132">
    <property type="protein sequence ID" value="PSN70485.1"/>
    <property type="molecule type" value="Genomic_DNA"/>
</dbReference>
<dbReference type="Proteomes" id="UP000240883">
    <property type="component" value="Unassembled WGS sequence"/>
</dbReference>
<gene>
    <name evidence="1" type="ORF">BS50DRAFT_488375</name>
</gene>
<keyword evidence="2" id="KW-1185">Reference proteome</keyword>
<organism evidence="1 2">
    <name type="scientific">Corynespora cassiicola Philippines</name>
    <dbReference type="NCBI Taxonomy" id="1448308"/>
    <lineage>
        <taxon>Eukaryota</taxon>
        <taxon>Fungi</taxon>
        <taxon>Dikarya</taxon>
        <taxon>Ascomycota</taxon>
        <taxon>Pezizomycotina</taxon>
        <taxon>Dothideomycetes</taxon>
        <taxon>Pleosporomycetidae</taxon>
        <taxon>Pleosporales</taxon>
        <taxon>Corynesporascaceae</taxon>
        <taxon>Corynespora</taxon>
    </lineage>
</organism>
<proteinExistence type="predicted"/>
<dbReference type="OrthoDB" id="3793308at2759"/>
<protein>
    <submittedName>
        <fullName evidence="1">Uncharacterized protein</fullName>
    </submittedName>
</protein>
<name>A0A2T2NYI5_CORCC</name>
<evidence type="ECO:0000313" key="2">
    <source>
        <dbReference type="Proteomes" id="UP000240883"/>
    </source>
</evidence>
<feature type="non-terminal residue" evidence="1">
    <location>
        <position position="1"/>
    </location>
</feature>
<reference evidence="1 2" key="1">
    <citation type="journal article" date="2018" name="Front. Microbiol.">
        <title>Genome-Wide Analysis of Corynespora cassiicola Leaf Fall Disease Putative Effectors.</title>
        <authorList>
            <person name="Lopez D."/>
            <person name="Ribeiro S."/>
            <person name="Label P."/>
            <person name="Fumanal B."/>
            <person name="Venisse J.S."/>
            <person name="Kohler A."/>
            <person name="de Oliveira R.R."/>
            <person name="Labutti K."/>
            <person name="Lipzen A."/>
            <person name="Lail K."/>
            <person name="Bauer D."/>
            <person name="Ohm R.A."/>
            <person name="Barry K.W."/>
            <person name="Spatafora J."/>
            <person name="Grigoriev I.V."/>
            <person name="Martin F.M."/>
            <person name="Pujade-Renaud V."/>
        </authorList>
    </citation>
    <scope>NUCLEOTIDE SEQUENCE [LARGE SCALE GENOMIC DNA]</scope>
    <source>
        <strain evidence="1 2">Philippines</strain>
    </source>
</reference>
<dbReference type="AlphaFoldDB" id="A0A2T2NYI5"/>